<organism evidence="7 8">
    <name type="scientific">Candidatus Daviesbacteria bacterium GW2011_GWC2_40_12</name>
    <dbReference type="NCBI Taxonomy" id="1618431"/>
    <lineage>
        <taxon>Bacteria</taxon>
        <taxon>Candidatus Daviesiibacteriota</taxon>
    </lineage>
</organism>
<dbReference type="InterPro" id="IPR014039">
    <property type="entry name" value="Transl_elong_EFTs/EF1B_dimer"/>
</dbReference>
<dbReference type="Proteomes" id="UP000034881">
    <property type="component" value="Unassembled WGS sequence"/>
</dbReference>
<dbReference type="InterPro" id="IPR018101">
    <property type="entry name" value="Transl_elong_Ts_CS"/>
</dbReference>
<dbReference type="CDD" id="cd14275">
    <property type="entry name" value="UBA_EF-Ts"/>
    <property type="match status" value="1"/>
</dbReference>
<feature type="region of interest" description="Involved in Mg(2+) ion dislocation from EF-Tu" evidence="5">
    <location>
        <begin position="80"/>
        <end position="83"/>
    </location>
</feature>
<dbReference type="InterPro" id="IPR036402">
    <property type="entry name" value="EF-Ts_dimer_sf"/>
</dbReference>
<protein>
    <recommendedName>
        <fullName evidence="2 5">Elongation factor Ts</fullName>
        <shortName evidence="5">EF-Ts</shortName>
    </recommendedName>
</protein>
<comment type="similarity">
    <text evidence="1 5">Belongs to the EF-Ts family.</text>
</comment>
<dbReference type="EMBL" id="LBYB01000005">
    <property type="protein sequence ID" value="KKR41978.1"/>
    <property type="molecule type" value="Genomic_DNA"/>
</dbReference>
<evidence type="ECO:0000313" key="8">
    <source>
        <dbReference type="Proteomes" id="UP000034881"/>
    </source>
</evidence>
<dbReference type="GO" id="GO:0003746">
    <property type="term" value="F:translation elongation factor activity"/>
    <property type="evidence" value="ECO:0007669"/>
    <property type="project" value="UniProtKB-UniRule"/>
</dbReference>
<dbReference type="PANTHER" id="PTHR11741">
    <property type="entry name" value="ELONGATION FACTOR TS"/>
    <property type="match status" value="1"/>
</dbReference>
<proteinExistence type="inferred from homology"/>
<dbReference type="HAMAP" id="MF_00050">
    <property type="entry name" value="EF_Ts"/>
    <property type="match status" value="1"/>
</dbReference>
<evidence type="ECO:0000256" key="5">
    <source>
        <dbReference type="HAMAP-Rule" id="MF_00050"/>
    </source>
</evidence>
<sequence length="152" mass="16743">MDIKLTDIKLLREQTGAGIADCKEALKESDGDLVKAKEWLKKKGLDKASSKVEREVKAGIVDVYSHGGRVGVLVEVLCETDFVARTDDFKNLAHELSLQIASMNPQSVEDLLSQEYVRDNSQTVDQLIKSVVGKVGENIQVGRFERIALGDV</sequence>
<dbReference type="Gene3D" id="3.30.479.20">
    <property type="entry name" value="Elongation factor Ts, dimerisation domain"/>
    <property type="match status" value="1"/>
</dbReference>
<reference evidence="7 8" key="1">
    <citation type="journal article" date="2015" name="Nature">
        <title>rRNA introns, odd ribosomes, and small enigmatic genomes across a large radiation of phyla.</title>
        <authorList>
            <person name="Brown C.T."/>
            <person name="Hug L.A."/>
            <person name="Thomas B.C."/>
            <person name="Sharon I."/>
            <person name="Castelle C.J."/>
            <person name="Singh A."/>
            <person name="Wilkins M.J."/>
            <person name="Williams K.H."/>
            <person name="Banfield J.F."/>
        </authorList>
    </citation>
    <scope>NUCLEOTIDE SEQUENCE [LARGE SCALE GENOMIC DNA]</scope>
</reference>
<dbReference type="SUPFAM" id="SSF54713">
    <property type="entry name" value="Elongation factor Ts (EF-Ts), dimerisation domain"/>
    <property type="match status" value="1"/>
</dbReference>
<evidence type="ECO:0000313" key="7">
    <source>
        <dbReference type="EMBL" id="KKR41978.1"/>
    </source>
</evidence>
<feature type="domain" description="Translation elongation factor EFTs/EF1B dimerisation" evidence="6">
    <location>
        <begin position="71"/>
        <end position="148"/>
    </location>
</feature>
<dbReference type="Gene3D" id="1.10.8.10">
    <property type="entry name" value="DNA helicase RuvA subunit, C-terminal domain"/>
    <property type="match status" value="1"/>
</dbReference>
<evidence type="ECO:0000256" key="1">
    <source>
        <dbReference type="ARBA" id="ARBA00005532"/>
    </source>
</evidence>
<dbReference type="PANTHER" id="PTHR11741:SF0">
    <property type="entry name" value="ELONGATION FACTOR TS, MITOCHONDRIAL"/>
    <property type="match status" value="1"/>
</dbReference>
<accession>A0A0G0QPC7</accession>
<comment type="subcellular location">
    <subcellularLocation>
        <location evidence="5">Cytoplasm</location>
    </subcellularLocation>
</comment>
<dbReference type="PATRIC" id="fig|1618431.3.peg.831"/>
<keyword evidence="4 5" id="KW-0648">Protein biosynthesis</keyword>
<name>A0A0G0QPC7_9BACT</name>
<comment type="function">
    <text evidence="5">Associates with the EF-Tu.GDP complex and induces the exchange of GDP to GTP. It remains bound to the aminoacyl-tRNA.EF-Tu.GTP complex up to the GTP hydrolysis stage on the ribosome.</text>
</comment>
<evidence type="ECO:0000256" key="4">
    <source>
        <dbReference type="ARBA" id="ARBA00022917"/>
    </source>
</evidence>
<dbReference type="PROSITE" id="PS01126">
    <property type="entry name" value="EF_TS_1"/>
    <property type="match status" value="1"/>
</dbReference>
<dbReference type="AlphaFoldDB" id="A0A0G0QPC7"/>
<evidence type="ECO:0000256" key="3">
    <source>
        <dbReference type="ARBA" id="ARBA00022768"/>
    </source>
</evidence>
<dbReference type="InterPro" id="IPR001816">
    <property type="entry name" value="Transl_elong_EFTs/EF1B"/>
</dbReference>
<keyword evidence="3 5" id="KW-0251">Elongation factor</keyword>
<dbReference type="FunFam" id="1.10.8.10:FF:000001">
    <property type="entry name" value="Elongation factor Ts"/>
    <property type="match status" value="1"/>
</dbReference>
<comment type="caution">
    <text evidence="7">The sequence shown here is derived from an EMBL/GenBank/DDBJ whole genome shotgun (WGS) entry which is preliminary data.</text>
</comment>
<evidence type="ECO:0000256" key="2">
    <source>
        <dbReference type="ARBA" id="ARBA00016956"/>
    </source>
</evidence>
<dbReference type="InterPro" id="IPR009060">
    <property type="entry name" value="UBA-like_sf"/>
</dbReference>
<evidence type="ECO:0000259" key="6">
    <source>
        <dbReference type="Pfam" id="PF00889"/>
    </source>
</evidence>
<dbReference type="NCBIfam" id="TIGR00116">
    <property type="entry name" value="tsf"/>
    <property type="match status" value="1"/>
</dbReference>
<keyword evidence="5" id="KW-0963">Cytoplasm</keyword>
<dbReference type="Pfam" id="PF00889">
    <property type="entry name" value="EF_TS"/>
    <property type="match status" value="1"/>
</dbReference>
<dbReference type="SUPFAM" id="SSF46934">
    <property type="entry name" value="UBA-like"/>
    <property type="match status" value="1"/>
</dbReference>
<gene>
    <name evidence="5" type="primary">tsf</name>
    <name evidence="7" type="ORF">UT77_C0005G0093</name>
</gene>
<dbReference type="GO" id="GO:0005737">
    <property type="term" value="C:cytoplasm"/>
    <property type="evidence" value="ECO:0007669"/>
    <property type="project" value="UniProtKB-SubCell"/>
</dbReference>